<dbReference type="EMBL" id="MU276103">
    <property type="protein sequence ID" value="KAI0041757.1"/>
    <property type="molecule type" value="Genomic_DNA"/>
</dbReference>
<dbReference type="Proteomes" id="UP000814033">
    <property type="component" value="Unassembled WGS sequence"/>
</dbReference>
<comment type="caution">
    <text evidence="1">The sequence shown here is derived from an EMBL/GenBank/DDBJ whole genome shotgun (WGS) entry which is preliminary data.</text>
</comment>
<organism evidence="1 2">
    <name type="scientific">Auriscalpium vulgare</name>
    <dbReference type="NCBI Taxonomy" id="40419"/>
    <lineage>
        <taxon>Eukaryota</taxon>
        <taxon>Fungi</taxon>
        <taxon>Dikarya</taxon>
        <taxon>Basidiomycota</taxon>
        <taxon>Agaricomycotina</taxon>
        <taxon>Agaricomycetes</taxon>
        <taxon>Russulales</taxon>
        <taxon>Auriscalpiaceae</taxon>
        <taxon>Auriscalpium</taxon>
    </lineage>
</organism>
<proteinExistence type="predicted"/>
<keyword evidence="2" id="KW-1185">Reference proteome</keyword>
<sequence length="552" mass="61449">MSNPPGSLDDRYSDRVRELTLLHNQVALTERDLRDARSARDDAQRLAVMYAVANDKLKRQLAETQDALRNPEQDANGLAHRTGERDAQVVLPRLRGEREDLRTALVSLPGNAGSLSQAHAPAARAAVQLPAPLSKASKLSEASKIVVTAPQSTGVKSLNEDEQNGRGRRPDPAKKDQAKYHPRAAGEKTTPGKGRKARRDEDDSDARTIDVDASEDSEVDKQPPAKRQRFSNIARASSTYSQVSLNDDDASSESDALVNSYRQEKTAQAPLASGPSDVDLNLESTPDVDQPSYGSDIEASQPFSIDETPPAPSTSTMTPNVKSIHRKFWATHIPRPSLIFNVIQIQYRVSSKISSDGLCKVRSTNVASVSSSTVLGPEEKYIWETWRRVPSAYRRHLARACWRLWAWSAAWEAHKDAEGYAQKIAVGRTVKRHVVFIGKVLDAVWEELRLAAEGDTLGAECRSPTLDHYLRIEGLVDGFTPKALEKYLEELDEASLDWVDPLHLDWDGYLGRHAELASGRAINWKWWTLPRGRRLVVGRQTIEWFKTLDMSE</sequence>
<name>A0ACB8RD20_9AGAM</name>
<reference evidence="1" key="1">
    <citation type="submission" date="2021-02" db="EMBL/GenBank/DDBJ databases">
        <authorList>
            <consortium name="DOE Joint Genome Institute"/>
            <person name="Ahrendt S."/>
            <person name="Looney B.P."/>
            <person name="Miyauchi S."/>
            <person name="Morin E."/>
            <person name="Drula E."/>
            <person name="Courty P.E."/>
            <person name="Chicoki N."/>
            <person name="Fauchery L."/>
            <person name="Kohler A."/>
            <person name="Kuo A."/>
            <person name="Labutti K."/>
            <person name="Pangilinan J."/>
            <person name="Lipzen A."/>
            <person name="Riley R."/>
            <person name="Andreopoulos W."/>
            <person name="He G."/>
            <person name="Johnson J."/>
            <person name="Barry K.W."/>
            <person name="Grigoriev I.V."/>
            <person name="Nagy L."/>
            <person name="Hibbett D."/>
            <person name="Henrissat B."/>
            <person name="Matheny P.B."/>
            <person name="Labbe J."/>
            <person name="Martin F."/>
        </authorList>
    </citation>
    <scope>NUCLEOTIDE SEQUENCE</scope>
    <source>
        <strain evidence="1">FP105234-sp</strain>
    </source>
</reference>
<accession>A0ACB8RD20</accession>
<reference evidence="1" key="2">
    <citation type="journal article" date="2022" name="New Phytol.">
        <title>Evolutionary transition to the ectomycorrhizal habit in the genomes of a hyperdiverse lineage of mushroom-forming fungi.</title>
        <authorList>
            <person name="Looney B."/>
            <person name="Miyauchi S."/>
            <person name="Morin E."/>
            <person name="Drula E."/>
            <person name="Courty P.E."/>
            <person name="Kohler A."/>
            <person name="Kuo A."/>
            <person name="LaButti K."/>
            <person name="Pangilinan J."/>
            <person name="Lipzen A."/>
            <person name="Riley R."/>
            <person name="Andreopoulos W."/>
            <person name="He G."/>
            <person name="Johnson J."/>
            <person name="Nolan M."/>
            <person name="Tritt A."/>
            <person name="Barry K.W."/>
            <person name="Grigoriev I.V."/>
            <person name="Nagy L.G."/>
            <person name="Hibbett D."/>
            <person name="Henrissat B."/>
            <person name="Matheny P.B."/>
            <person name="Labbe J."/>
            <person name="Martin F.M."/>
        </authorList>
    </citation>
    <scope>NUCLEOTIDE SEQUENCE</scope>
    <source>
        <strain evidence="1">FP105234-sp</strain>
    </source>
</reference>
<evidence type="ECO:0000313" key="2">
    <source>
        <dbReference type="Proteomes" id="UP000814033"/>
    </source>
</evidence>
<protein>
    <submittedName>
        <fullName evidence="1">Uncharacterized protein</fullName>
    </submittedName>
</protein>
<gene>
    <name evidence="1" type="ORF">FA95DRAFT_1610744</name>
</gene>
<evidence type="ECO:0000313" key="1">
    <source>
        <dbReference type="EMBL" id="KAI0041757.1"/>
    </source>
</evidence>